<dbReference type="AlphaFoldDB" id="A0A8J2I4X2"/>
<feature type="domain" description="Ubiquitin-like" evidence="1">
    <location>
        <begin position="252"/>
        <end position="312"/>
    </location>
</feature>
<dbReference type="EMBL" id="CAJRGZ010000022">
    <property type="protein sequence ID" value="CAG5174588.1"/>
    <property type="molecule type" value="Genomic_DNA"/>
</dbReference>
<organism evidence="2 3">
    <name type="scientific">Alternaria atra</name>
    <dbReference type="NCBI Taxonomy" id="119953"/>
    <lineage>
        <taxon>Eukaryota</taxon>
        <taxon>Fungi</taxon>
        <taxon>Dikarya</taxon>
        <taxon>Ascomycota</taxon>
        <taxon>Pezizomycotina</taxon>
        <taxon>Dothideomycetes</taxon>
        <taxon>Pleosporomycetidae</taxon>
        <taxon>Pleosporales</taxon>
        <taxon>Pleosporineae</taxon>
        <taxon>Pleosporaceae</taxon>
        <taxon>Alternaria</taxon>
        <taxon>Alternaria sect. Ulocladioides</taxon>
    </lineage>
</organism>
<dbReference type="RefSeq" id="XP_043171382.1">
    <property type="nucleotide sequence ID" value="XM_043315447.1"/>
</dbReference>
<dbReference type="Proteomes" id="UP000676310">
    <property type="component" value="Unassembled WGS sequence"/>
</dbReference>
<dbReference type="Pfam" id="PF00240">
    <property type="entry name" value="ubiquitin"/>
    <property type="match status" value="1"/>
</dbReference>
<protein>
    <recommendedName>
        <fullName evidence="1">Ubiquitin-like domain-containing protein</fullName>
    </recommendedName>
</protein>
<dbReference type="SMART" id="SM00213">
    <property type="entry name" value="UBQ"/>
    <property type="match status" value="1"/>
</dbReference>
<sequence length="325" mass="37661">MKDFVEALPCEMSMKGGLFMPLYRKFFSARYAKNTQLYGPKLTSFFWDEPEREAMWIQFRSNQPYAIKIHAGGVNAISGEPMVETAATRLRRQNLVRQKKSVQDYIVIPEQRWLDGIVTESGQVRQFVAMLQGSHYSVEMQMTGQEVTGGLQFEVTPSERDVLVLKIIKIKQSVEYRVHWNETLKAFRRMLEEDSRVEFGPRDYIWCEHLYPSTKTRSYICIRDFDTTFSQLGYLHGSDVKLVQHHSWIGFICVKTLTGKTIVIQCESSYTIDSIMGKIQDKEGIPTDQQRLIFAGQQLNPEFTLAEYGIAKLRIKHWAITNNSE</sequence>
<dbReference type="PROSITE" id="PS50053">
    <property type="entry name" value="UBIQUITIN_2"/>
    <property type="match status" value="1"/>
</dbReference>
<evidence type="ECO:0000313" key="2">
    <source>
        <dbReference type="EMBL" id="CAG5174588.1"/>
    </source>
</evidence>
<evidence type="ECO:0000313" key="3">
    <source>
        <dbReference type="Proteomes" id="UP000676310"/>
    </source>
</evidence>
<evidence type="ECO:0000259" key="1">
    <source>
        <dbReference type="PROSITE" id="PS50053"/>
    </source>
</evidence>
<dbReference type="SUPFAM" id="SSF54236">
    <property type="entry name" value="Ubiquitin-like"/>
    <property type="match status" value="1"/>
</dbReference>
<dbReference type="InterPro" id="IPR000626">
    <property type="entry name" value="Ubiquitin-like_dom"/>
</dbReference>
<reference evidence="2" key="1">
    <citation type="submission" date="2021-05" db="EMBL/GenBank/DDBJ databases">
        <authorList>
            <person name="Stam R."/>
        </authorList>
    </citation>
    <scope>NUCLEOTIDE SEQUENCE</scope>
    <source>
        <strain evidence="2">CS162</strain>
    </source>
</reference>
<dbReference type="GeneID" id="67019860"/>
<dbReference type="InterPro" id="IPR029071">
    <property type="entry name" value="Ubiquitin-like_domsf"/>
</dbReference>
<accession>A0A8J2I4X2</accession>
<comment type="caution">
    <text evidence="2">The sequence shown here is derived from an EMBL/GenBank/DDBJ whole genome shotgun (WGS) entry which is preliminary data.</text>
</comment>
<keyword evidence="3" id="KW-1185">Reference proteome</keyword>
<gene>
    <name evidence="2" type="ORF">ALTATR162_LOCUS7818</name>
</gene>
<dbReference type="Gene3D" id="3.10.20.90">
    <property type="entry name" value="Phosphatidylinositol 3-kinase Catalytic Subunit, Chain A, domain 1"/>
    <property type="match status" value="1"/>
</dbReference>
<dbReference type="InterPro" id="IPR050158">
    <property type="entry name" value="Ubiquitin_ubiquitin-like"/>
</dbReference>
<name>A0A8J2I4X2_9PLEO</name>
<proteinExistence type="predicted"/>
<dbReference type="InterPro" id="IPR019956">
    <property type="entry name" value="Ubiquitin_dom"/>
</dbReference>
<dbReference type="PANTHER" id="PTHR10666">
    <property type="entry name" value="UBIQUITIN"/>
    <property type="match status" value="1"/>
</dbReference>
<dbReference type="PRINTS" id="PR00348">
    <property type="entry name" value="UBIQUITIN"/>
</dbReference>
<dbReference type="OrthoDB" id="428577at2759"/>